<reference evidence="1" key="1">
    <citation type="journal article" date="2003" name="Mol. Microbiol.">
        <title>Acidobacteria form a coherent but highly diverse group within the bacterial domain: evidence from environmental genomics.</title>
        <authorList>
            <person name="Quaiser A."/>
            <person name="Ochsenreiter T."/>
            <person name="Lanz C."/>
            <person name="Schuster S.C."/>
            <person name="Treusch A.H."/>
            <person name="Eck J."/>
            <person name="Schleper C."/>
        </authorList>
    </citation>
    <scope>NUCLEOTIDE SEQUENCE</scope>
</reference>
<dbReference type="EMBL" id="AH012920">
    <property type="protein sequence ID" value="AAP58631.1"/>
    <property type="molecule type" value="Genomic_DNA"/>
</dbReference>
<dbReference type="InterPro" id="IPR036465">
    <property type="entry name" value="vWFA_dom_sf"/>
</dbReference>
<proteinExistence type="predicted"/>
<name>Q7X2T3_9BACT</name>
<evidence type="ECO:0008006" key="2">
    <source>
        <dbReference type="Google" id="ProtNLM"/>
    </source>
</evidence>
<evidence type="ECO:0000313" key="1">
    <source>
        <dbReference type="EMBL" id="AAP58631.1"/>
    </source>
</evidence>
<dbReference type="Gene3D" id="3.40.50.410">
    <property type="entry name" value="von Willebrand factor, type A domain"/>
    <property type="match status" value="1"/>
</dbReference>
<protein>
    <recommendedName>
        <fullName evidence="2">VWFA domain-containing protein</fullName>
    </recommendedName>
</protein>
<accession>Q7X2T3</accession>
<organism evidence="1">
    <name type="scientific">uncultured Acidobacteriota bacterium</name>
    <dbReference type="NCBI Taxonomy" id="171953"/>
    <lineage>
        <taxon>Bacteria</taxon>
        <taxon>Pseudomonadati</taxon>
        <taxon>Acidobacteriota</taxon>
        <taxon>environmental samples</taxon>
    </lineage>
</organism>
<dbReference type="AlphaFoldDB" id="Q7X2T3"/>
<dbReference type="SUPFAM" id="SSF53300">
    <property type="entry name" value="vWA-like"/>
    <property type="match status" value="1"/>
</dbReference>
<sequence>MLLPAARSTTIPSTEYAVFLRVCLRRFSILVCACMAVIVVACVPLQAQEPIASDDEVVKVKTDLFVIPIRVKDKRGPAAASLTEQDLTLKDADHITNGLTLYHGADRVSLLFTLDQSGSLREIVSQQREAALALASRFGKQSQIAVIRFAEKPSLVVSFTNDTSTDSEAFSFAAQANKHFAIFDHALAAVKTFRWACVKFDTNSDSGLIRAGLKKWEPPAA</sequence>